<dbReference type="Pfam" id="PF06022">
    <property type="entry name" value="Cir_Bir_Yir"/>
    <property type="match status" value="1"/>
</dbReference>
<keyword evidence="1" id="KW-0812">Transmembrane</keyword>
<keyword evidence="3" id="KW-1185">Reference proteome</keyword>
<accession>V7PKJ2</accession>
<protein>
    <recommendedName>
        <fullName evidence="4">YIR protein</fullName>
    </recommendedName>
</protein>
<evidence type="ECO:0000313" key="3">
    <source>
        <dbReference type="Proteomes" id="UP000018538"/>
    </source>
</evidence>
<dbReference type="AlphaFoldDB" id="V7PKJ2"/>
<feature type="transmembrane region" description="Helical" evidence="1">
    <location>
        <begin position="283"/>
        <end position="301"/>
    </location>
</feature>
<evidence type="ECO:0000256" key="1">
    <source>
        <dbReference type="SAM" id="Phobius"/>
    </source>
</evidence>
<keyword evidence="1" id="KW-0472">Membrane</keyword>
<proteinExistence type="predicted"/>
<dbReference type="OrthoDB" id="373270at2759"/>
<dbReference type="InterPro" id="IPR006477">
    <property type="entry name" value="Yir_bir_cir"/>
</dbReference>
<name>V7PKJ2_PLAYE</name>
<dbReference type="EMBL" id="KI635766">
    <property type="protein sequence ID" value="ETB59312.1"/>
    <property type="molecule type" value="Genomic_DNA"/>
</dbReference>
<dbReference type="Proteomes" id="UP000018538">
    <property type="component" value="Unassembled WGS sequence"/>
</dbReference>
<evidence type="ECO:0008006" key="4">
    <source>
        <dbReference type="Google" id="ProtNLM"/>
    </source>
</evidence>
<gene>
    <name evidence="2" type="ORF">YYC_02831</name>
</gene>
<evidence type="ECO:0000313" key="2">
    <source>
        <dbReference type="EMBL" id="ETB59312.1"/>
    </source>
</evidence>
<keyword evidence="1" id="KW-1133">Transmembrane helix</keyword>
<organism evidence="2 3">
    <name type="scientific">Plasmodium yoelii 17X</name>
    <dbReference type="NCBI Taxonomy" id="1323249"/>
    <lineage>
        <taxon>Eukaryota</taxon>
        <taxon>Sar</taxon>
        <taxon>Alveolata</taxon>
        <taxon>Apicomplexa</taxon>
        <taxon>Aconoidasida</taxon>
        <taxon>Haemosporida</taxon>
        <taxon>Plasmodiidae</taxon>
        <taxon>Plasmodium</taxon>
        <taxon>Plasmodium (Vinckeia)</taxon>
    </lineage>
</organism>
<dbReference type="NCBIfam" id="TIGR01590">
    <property type="entry name" value="yir-bir-cir_Pla"/>
    <property type="match status" value="1"/>
</dbReference>
<reference evidence="2 3" key="1">
    <citation type="submission" date="2013-11" db="EMBL/GenBank/DDBJ databases">
        <title>The Genome Sequence of Plasmodium yoelii 17X.</title>
        <authorList>
            <consortium name="The Broad Institute Genomics Platform"/>
            <consortium name="The Broad Institute Genome Sequencing Center for Infectious Disease"/>
            <person name="Neafsey D."/>
            <person name="Adams J."/>
            <person name="Walker B."/>
            <person name="Young S.K."/>
            <person name="Zeng Q."/>
            <person name="Gargeya S."/>
            <person name="Fitzgerald M."/>
            <person name="Haas B."/>
            <person name="Abouelleil A."/>
            <person name="Alvarado L."/>
            <person name="Chapman S.B."/>
            <person name="Gainer-Dewar J."/>
            <person name="Goldberg J."/>
            <person name="Griggs A."/>
            <person name="Gujja S."/>
            <person name="Hansen M."/>
            <person name="Howarth C."/>
            <person name="Imamovic A."/>
            <person name="Ireland A."/>
            <person name="Larimer J."/>
            <person name="McCowan C."/>
            <person name="Murphy C."/>
            <person name="Pearson M."/>
            <person name="Poon T.W."/>
            <person name="Priest M."/>
            <person name="Roberts A."/>
            <person name="Saif S."/>
            <person name="Shea T."/>
            <person name="Sykes S."/>
            <person name="Wortman J."/>
            <person name="Nusbaum C."/>
            <person name="Birren B."/>
        </authorList>
    </citation>
    <scope>NUCLEOTIDE SEQUENCE [LARGE SCALE GENOMIC DNA]</scope>
    <source>
        <strain evidence="2 3">17X</strain>
    </source>
</reference>
<sequence length="323" mass="37598">MDNRLCSRFDKLRIYLPDELDNSKTTNFYGLGSIRDYCPNEDSGETECKTDLDKINAGFLWLFDQNIVNMISTLSKDHSKVFIIYVMVWLGHMLNLKKDDKFININDFYEEYIKNNTHYSKCIKKKSNNNYDDCSNSLKRITGYNNFKEFIEKNKYLMNIGINDMSNFYDAFKPLCNMYTELNANDTTDKKYLTNAKEFGEKYEKLRNNSNNTKDSPYYKVLSTLSNDYNNFIDFCDISSVNCSDIPSLPDINTTQNYVQSSESSSELSSEVTPSSSSIANKLIPVLSIIVAIPIFLGIFYKYSLFGFRKRPQKQHLREKLKK</sequence>